<feature type="non-terminal residue" evidence="2">
    <location>
        <position position="50"/>
    </location>
</feature>
<dbReference type="EMBL" id="BGPR01013532">
    <property type="protein sequence ID" value="GBN61050.1"/>
    <property type="molecule type" value="Genomic_DNA"/>
</dbReference>
<sequence length="50" mass="5387">MSRCPTSTSSGHRNVTFQEETTATIKEINKKSDSIGTNSEISLVSAVTIE</sequence>
<proteinExistence type="predicted"/>
<organism evidence="2 3">
    <name type="scientific">Araneus ventricosus</name>
    <name type="common">Orbweaver spider</name>
    <name type="synonym">Epeira ventricosa</name>
    <dbReference type="NCBI Taxonomy" id="182803"/>
    <lineage>
        <taxon>Eukaryota</taxon>
        <taxon>Metazoa</taxon>
        <taxon>Ecdysozoa</taxon>
        <taxon>Arthropoda</taxon>
        <taxon>Chelicerata</taxon>
        <taxon>Arachnida</taxon>
        <taxon>Araneae</taxon>
        <taxon>Araneomorphae</taxon>
        <taxon>Entelegynae</taxon>
        <taxon>Araneoidea</taxon>
        <taxon>Araneidae</taxon>
        <taxon>Araneus</taxon>
    </lineage>
</organism>
<gene>
    <name evidence="2" type="ORF">AVEN_11069_1</name>
</gene>
<feature type="region of interest" description="Disordered" evidence="1">
    <location>
        <begin position="1"/>
        <end position="20"/>
    </location>
</feature>
<protein>
    <submittedName>
        <fullName evidence="2">Uncharacterized protein</fullName>
    </submittedName>
</protein>
<reference evidence="2 3" key="1">
    <citation type="journal article" date="2019" name="Sci. Rep.">
        <title>Orb-weaving spider Araneus ventricosus genome elucidates the spidroin gene catalogue.</title>
        <authorList>
            <person name="Kono N."/>
            <person name="Nakamura H."/>
            <person name="Ohtoshi R."/>
            <person name="Moran D.A.P."/>
            <person name="Shinohara A."/>
            <person name="Yoshida Y."/>
            <person name="Fujiwara M."/>
            <person name="Mori M."/>
            <person name="Tomita M."/>
            <person name="Arakawa K."/>
        </authorList>
    </citation>
    <scope>NUCLEOTIDE SEQUENCE [LARGE SCALE GENOMIC DNA]</scope>
</reference>
<name>A0A4Y2QDR5_ARAVE</name>
<evidence type="ECO:0000313" key="2">
    <source>
        <dbReference type="EMBL" id="GBN61050.1"/>
    </source>
</evidence>
<dbReference type="AlphaFoldDB" id="A0A4Y2QDR5"/>
<dbReference type="Proteomes" id="UP000499080">
    <property type="component" value="Unassembled WGS sequence"/>
</dbReference>
<accession>A0A4Y2QDR5</accession>
<comment type="caution">
    <text evidence="2">The sequence shown here is derived from an EMBL/GenBank/DDBJ whole genome shotgun (WGS) entry which is preliminary data.</text>
</comment>
<evidence type="ECO:0000313" key="3">
    <source>
        <dbReference type="Proteomes" id="UP000499080"/>
    </source>
</evidence>
<evidence type="ECO:0000256" key="1">
    <source>
        <dbReference type="SAM" id="MobiDB-lite"/>
    </source>
</evidence>
<keyword evidence="3" id="KW-1185">Reference proteome</keyword>